<keyword evidence="7 8" id="KW-0472">Membrane</keyword>
<evidence type="ECO:0000259" key="9">
    <source>
        <dbReference type="Pfam" id="PF03600"/>
    </source>
</evidence>
<name>A0ABU9S3P1_9BURK</name>
<proteinExistence type="inferred from homology"/>
<feature type="transmembrane region" description="Helical" evidence="8">
    <location>
        <begin position="243"/>
        <end position="261"/>
    </location>
</feature>
<sequence length="417" mass="42834">MNPAVFSWTIAAVATAGVILRPLGWPEAIWAVGGALLLTLSGLLPLSAALQAIGKGTDVYLFLGGMMLLSEVARQEGLFDWIAALAVQHARGSPLRLLVLVYVAGVVTTTFLSNDATAVVMTPAVYAAAKEAKAEPLPLLLSCAFVANAASFVLPISNPANLVLYGNHTPPLGAWLSRFALASVLSLFATFALLWWTQRRALQGTLANDEPESGLGAGGRLTLCGLALTSVALLAASLRGLQLGAPTAVLGSLTTGVVLWRERASPWPLLKRISWSVLPLVAGLFVMVASLDHTGVIDALAGLLKHATSANETLTGLGAGAAAAFVSNVVNNLPAGLVASAATIKAQSPQPVIDALLIGVDLGPNLSVTGSLATILWLAALRREGESITFGRFLSVGAVVMPPALICALAARLLAGS</sequence>
<dbReference type="PRINTS" id="PR00758">
    <property type="entry name" value="ARSENICPUMP"/>
</dbReference>
<reference evidence="10 11" key="1">
    <citation type="submission" date="2024-01" db="EMBL/GenBank/DDBJ databases">
        <title>The diversity of rhizobia nodulating Mimosa spp. in eleven states of Brazil covering several biomes is determined by host plant, location, and edaphic factors.</title>
        <authorList>
            <person name="Rouws L."/>
            <person name="Barauna A."/>
            <person name="Beukes C."/>
            <person name="De Faria S.M."/>
            <person name="Gross E."/>
            <person name="Dos Reis Junior F.B."/>
            <person name="Simon M."/>
            <person name="Maluk M."/>
            <person name="Odee D.W."/>
            <person name="Kenicer G."/>
            <person name="Young J.P.W."/>
            <person name="Reis V.M."/>
            <person name="Zilli J."/>
            <person name="James E.K."/>
        </authorList>
    </citation>
    <scope>NUCLEOTIDE SEQUENCE [LARGE SCALE GENOMIC DNA]</scope>
    <source>
        <strain evidence="10 11">JPY167</strain>
    </source>
</reference>
<feature type="transmembrane region" description="Helical" evidence="8">
    <location>
        <begin position="393"/>
        <end position="415"/>
    </location>
</feature>
<evidence type="ECO:0000256" key="5">
    <source>
        <dbReference type="ARBA" id="ARBA00022692"/>
    </source>
</evidence>
<evidence type="ECO:0000256" key="1">
    <source>
        <dbReference type="ARBA" id="ARBA00004651"/>
    </source>
</evidence>
<keyword evidence="11" id="KW-1185">Reference proteome</keyword>
<evidence type="ECO:0000256" key="6">
    <source>
        <dbReference type="ARBA" id="ARBA00022989"/>
    </source>
</evidence>
<comment type="similarity">
    <text evidence="2">Belongs to the CitM (TC 2.A.11) transporter family.</text>
</comment>
<evidence type="ECO:0000256" key="8">
    <source>
        <dbReference type="SAM" id="Phobius"/>
    </source>
</evidence>
<keyword evidence="6 8" id="KW-1133">Transmembrane helix</keyword>
<organism evidence="10 11">
    <name type="scientific">Paraburkholderia ferrariae</name>
    <dbReference type="NCBI Taxonomy" id="386056"/>
    <lineage>
        <taxon>Bacteria</taxon>
        <taxon>Pseudomonadati</taxon>
        <taxon>Pseudomonadota</taxon>
        <taxon>Betaproteobacteria</taxon>
        <taxon>Burkholderiales</taxon>
        <taxon>Burkholderiaceae</taxon>
        <taxon>Paraburkholderia</taxon>
    </lineage>
</organism>
<feature type="transmembrane region" description="Helical" evidence="8">
    <location>
        <begin position="217"/>
        <end position="237"/>
    </location>
</feature>
<evidence type="ECO:0000256" key="7">
    <source>
        <dbReference type="ARBA" id="ARBA00023136"/>
    </source>
</evidence>
<accession>A0ABU9S3P1</accession>
<feature type="transmembrane region" description="Helical" evidence="8">
    <location>
        <begin position="176"/>
        <end position="196"/>
    </location>
</feature>
<evidence type="ECO:0000313" key="11">
    <source>
        <dbReference type="Proteomes" id="UP001489897"/>
    </source>
</evidence>
<feature type="transmembrane region" description="Helical" evidence="8">
    <location>
        <begin position="99"/>
        <end position="125"/>
    </location>
</feature>
<feature type="transmembrane region" description="Helical" evidence="8">
    <location>
        <begin position="362"/>
        <end position="381"/>
    </location>
</feature>
<dbReference type="PANTHER" id="PTHR43302">
    <property type="entry name" value="TRANSPORTER ARSB-RELATED"/>
    <property type="match status" value="1"/>
</dbReference>
<dbReference type="EMBL" id="JAYMRV010000017">
    <property type="protein sequence ID" value="MEM5426441.1"/>
    <property type="molecule type" value="Genomic_DNA"/>
</dbReference>
<gene>
    <name evidence="10" type="ORF">VSR73_36355</name>
</gene>
<comment type="subcellular location">
    <subcellularLocation>
        <location evidence="1">Cell membrane</location>
        <topology evidence="1">Multi-pass membrane protein</topology>
    </subcellularLocation>
</comment>
<evidence type="ECO:0000256" key="3">
    <source>
        <dbReference type="ARBA" id="ARBA00022448"/>
    </source>
</evidence>
<dbReference type="PANTHER" id="PTHR43302:SF5">
    <property type="entry name" value="TRANSPORTER ARSB-RELATED"/>
    <property type="match status" value="1"/>
</dbReference>
<evidence type="ECO:0000256" key="4">
    <source>
        <dbReference type="ARBA" id="ARBA00022475"/>
    </source>
</evidence>
<dbReference type="Pfam" id="PF03600">
    <property type="entry name" value="CitMHS"/>
    <property type="match status" value="1"/>
</dbReference>
<evidence type="ECO:0000256" key="2">
    <source>
        <dbReference type="ARBA" id="ARBA00009843"/>
    </source>
</evidence>
<protein>
    <submittedName>
        <fullName evidence="10">Arsenic transporter</fullName>
    </submittedName>
</protein>
<dbReference type="Proteomes" id="UP001489897">
    <property type="component" value="Unassembled WGS sequence"/>
</dbReference>
<keyword evidence="4" id="KW-1003">Cell membrane</keyword>
<feature type="transmembrane region" description="Helical" evidence="8">
    <location>
        <begin position="6"/>
        <end position="23"/>
    </location>
</feature>
<keyword evidence="3" id="KW-0813">Transport</keyword>
<dbReference type="InterPro" id="IPR004680">
    <property type="entry name" value="Cit_transptr-like_dom"/>
</dbReference>
<feature type="transmembrane region" description="Helical" evidence="8">
    <location>
        <begin position="30"/>
        <end position="53"/>
    </location>
</feature>
<dbReference type="RefSeq" id="WP_069266898.1">
    <property type="nucleotide sequence ID" value="NZ_JAYMRV010000017.1"/>
</dbReference>
<feature type="transmembrane region" description="Helical" evidence="8">
    <location>
        <begin position="273"/>
        <end position="291"/>
    </location>
</feature>
<feature type="domain" description="Citrate transporter-like" evidence="9">
    <location>
        <begin position="25"/>
        <end position="359"/>
    </location>
</feature>
<comment type="caution">
    <text evidence="10">The sequence shown here is derived from an EMBL/GenBank/DDBJ whole genome shotgun (WGS) entry which is preliminary data.</text>
</comment>
<dbReference type="CDD" id="cd01118">
    <property type="entry name" value="ArsB_permease"/>
    <property type="match status" value="1"/>
</dbReference>
<keyword evidence="5 8" id="KW-0812">Transmembrane</keyword>
<dbReference type="InterPro" id="IPR000802">
    <property type="entry name" value="Arsenical_pump_ArsB"/>
</dbReference>
<evidence type="ECO:0000313" key="10">
    <source>
        <dbReference type="EMBL" id="MEM5426441.1"/>
    </source>
</evidence>